<dbReference type="PROSITE" id="PS50088">
    <property type="entry name" value="ANK_REPEAT"/>
    <property type="match status" value="1"/>
</dbReference>
<dbReference type="PANTHER" id="PTHR24126">
    <property type="entry name" value="ANKYRIN REPEAT, PH AND SEC7 DOMAIN CONTAINING PROTEIN SECG-RELATED"/>
    <property type="match status" value="1"/>
</dbReference>
<dbReference type="InterPro" id="IPR036770">
    <property type="entry name" value="Ankyrin_rpt-contain_sf"/>
</dbReference>
<proteinExistence type="predicted"/>
<protein>
    <submittedName>
        <fullName evidence="3">Ankyrin repeat protein</fullName>
    </submittedName>
</protein>
<name>A0A1V0SGA3_9VIRU</name>
<dbReference type="InterPro" id="IPR002110">
    <property type="entry name" value="Ankyrin_rpt"/>
</dbReference>
<keyword evidence="2" id="KW-0040">ANK repeat</keyword>
<dbReference type="Gene3D" id="1.25.40.20">
    <property type="entry name" value="Ankyrin repeat-containing domain"/>
    <property type="match status" value="2"/>
</dbReference>
<evidence type="ECO:0000313" key="3">
    <source>
        <dbReference type="EMBL" id="ARF10747.1"/>
    </source>
</evidence>
<organism evidence="3">
    <name type="scientific">Hokovirus HKV1</name>
    <dbReference type="NCBI Taxonomy" id="1977638"/>
    <lineage>
        <taxon>Viruses</taxon>
        <taxon>Varidnaviria</taxon>
        <taxon>Bamfordvirae</taxon>
        <taxon>Nucleocytoviricota</taxon>
        <taxon>Megaviricetes</taxon>
        <taxon>Imitervirales</taxon>
        <taxon>Mimiviridae</taxon>
        <taxon>Klosneuvirinae</taxon>
        <taxon>Hokovirus</taxon>
    </lineage>
</organism>
<dbReference type="SMART" id="SM00248">
    <property type="entry name" value="ANK"/>
    <property type="match status" value="4"/>
</dbReference>
<keyword evidence="1" id="KW-0677">Repeat</keyword>
<gene>
    <name evidence="3" type="ORF">Hokovirus_3_20</name>
</gene>
<dbReference type="SUPFAM" id="SSF48403">
    <property type="entry name" value="Ankyrin repeat"/>
    <property type="match status" value="1"/>
</dbReference>
<sequence>MKYTNIILQNNGILYSYIKNNYDNLLINQENIKCNYYSHYNSLGFTHLHKLVLKTENDNILYNYLREYLDSEEGKKELNKQNEMGITPLIMACYNKNIRTVKLLLDHNAIVDLQDKMGNNALMITCNNIIGYKNIVIAKMLLINSNINLQNNNGQTVLMIAINELTDSFFKMTMIELLLPKSDLNIQDNEGRTALIHACKSNIPNNIKTVKCLLKYKQDLFLQDKKGLTALTYASMTQVYNKKVKLIKKYELSF</sequence>
<evidence type="ECO:0000256" key="1">
    <source>
        <dbReference type="ARBA" id="ARBA00022737"/>
    </source>
</evidence>
<dbReference type="PANTHER" id="PTHR24126:SF14">
    <property type="entry name" value="ANK_REP_REGION DOMAIN-CONTAINING PROTEIN"/>
    <property type="match status" value="1"/>
</dbReference>
<dbReference type="Pfam" id="PF12796">
    <property type="entry name" value="Ank_2"/>
    <property type="match status" value="2"/>
</dbReference>
<dbReference type="EMBL" id="KY684105">
    <property type="protein sequence ID" value="ARF10747.1"/>
    <property type="molecule type" value="Genomic_DNA"/>
</dbReference>
<reference evidence="3" key="1">
    <citation type="journal article" date="2017" name="Science">
        <title>Giant viruses with an expanded complement of translation system components.</title>
        <authorList>
            <person name="Schulz F."/>
            <person name="Yutin N."/>
            <person name="Ivanova N.N."/>
            <person name="Ortega D.R."/>
            <person name="Lee T.K."/>
            <person name="Vierheilig J."/>
            <person name="Daims H."/>
            <person name="Horn M."/>
            <person name="Wagner M."/>
            <person name="Jensen G.J."/>
            <person name="Kyrpides N.C."/>
            <person name="Koonin E.V."/>
            <person name="Woyke T."/>
        </authorList>
    </citation>
    <scope>NUCLEOTIDE SEQUENCE</scope>
    <source>
        <strain evidence="3">HKV1</strain>
    </source>
</reference>
<accession>A0A1V0SGA3</accession>
<evidence type="ECO:0000256" key="2">
    <source>
        <dbReference type="ARBA" id="ARBA00023043"/>
    </source>
</evidence>
<dbReference type="PROSITE" id="PS50297">
    <property type="entry name" value="ANK_REP_REGION"/>
    <property type="match status" value="1"/>
</dbReference>